<protein>
    <submittedName>
        <fullName evidence="4">Uncharacterized protein</fullName>
    </submittedName>
</protein>
<name>A0A9N9R8D6_9NEOP</name>
<dbReference type="PANTHER" id="PTHR36695">
    <property type="entry name" value="AGAP008648-PA"/>
    <property type="match status" value="1"/>
</dbReference>
<keyword evidence="1" id="KW-0472">Membrane</keyword>
<feature type="domain" description="Farnesoic acid O-methyl transferase" evidence="3">
    <location>
        <begin position="26"/>
        <end position="157"/>
    </location>
</feature>
<keyword evidence="1" id="KW-0812">Transmembrane</keyword>
<gene>
    <name evidence="4" type="ORF">DIATSA_LOCUS9901</name>
</gene>
<dbReference type="Pfam" id="PF02931">
    <property type="entry name" value="Neur_chan_LBD"/>
    <property type="match status" value="1"/>
</dbReference>
<reference evidence="4" key="1">
    <citation type="submission" date="2021-12" db="EMBL/GenBank/DDBJ databases">
        <authorList>
            <person name="King R."/>
        </authorList>
    </citation>
    <scope>NUCLEOTIDE SEQUENCE</scope>
</reference>
<evidence type="ECO:0000313" key="4">
    <source>
        <dbReference type="EMBL" id="CAG9792361.1"/>
    </source>
</evidence>
<dbReference type="Gene3D" id="2.70.170.10">
    <property type="entry name" value="Neurotransmitter-gated ion-channel ligand-binding domain"/>
    <property type="match status" value="1"/>
</dbReference>
<evidence type="ECO:0000313" key="5">
    <source>
        <dbReference type="Proteomes" id="UP001153714"/>
    </source>
</evidence>
<evidence type="ECO:0000256" key="1">
    <source>
        <dbReference type="SAM" id="Phobius"/>
    </source>
</evidence>
<evidence type="ECO:0000259" key="3">
    <source>
        <dbReference type="Pfam" id="PF12248"/>
    </source>
</evidence>
<keyword evidence="5" id="KW-1185">Reference proteome</keyword>
<sequence>MQCKEHLCQKGYNYDQFYQVDADDAKYTKSKNNLLLEMHIAIQAVNNGHILLSTVPFPTMNDSVYEIVVGGGSNRFTELRRNLKRNAKASKGTVGILSAVELRGFVIRISKGGLVEFSEEGATLPILSYVDIDPLDIKYFSFAAWVNIEAKFLYDCPAPGVANQTLPDSKAIQRKLSNSDRLKQEMLQDRPPHMPPSPSVNVNLSVLITGIKYDALESKLTTRMILLTLWNDESLSWNPQKFNNITSVTYRQGQIWRPIFQVFNSNSLSLETTGQEVISMLYKGEASFHFKATVETWCFSESSEFNRWPRDKYTCSIVIQPSEAHEKIMLSDIHDSAPILEKFADYDGITENEWQILNGSQSIVSSEIWNILYPTQNNETHMSDRLVIQLVIQRHAASYNMVFYMPLIVLIGFLLMSFWSEPLQMSRVWFYAGASIVICTGLCYIDYLMPCHTLPSILVLYITVLNSILVALILQVLLMTPITEKLCKTMVMQNVMSSSYFRTIYCLPVLMICRNYNTINEGFLSQEEDDSLPTPGNGNVEEMEEVHTKYCEKEELAEAVDKTLFFIYTLVFAVLLGLHY</sequence>
<dbReference type="GO" id="GO:0005230">
    <property type="term" value="F:extracellular ligand-gated monoatomic ion channel activity"/>
    <property type="evidence" value="ECO:0007669"/>
    <property type="project" value="InterPro"/>
</dbReference>
<dbReference type="CDD" id="cd18989">
    <property type="entry name" value="LGIC_ECD_cation"/>
    <property type="match status" value="1"/>
</dbReference>
<feature type="transmembrane region" description="Helical" evidence="1">
    <location>
        <begin position="397"/>
        <end position="416"/>
    </location>
</feature>
<feature type="transmembrane region" description="Helical" evidence="1">
    <location>
        <begin position="459"/>
        <end position="478"/>
    </location>
</feature>
<dbReference type="PANTHER" id="PTHR36695:SF12">
    <property type="entry name" value="AGAP008648-PA"/>
    <property type="match status" value="1"/>
</dbReference>
<proteinExistence type="predicted"/>
<accession>A0A9N9R8D6</accession>
<dbReference type="InterPro" id="IPR022041">
    <property type="entry name" value="Methyltransf_FA"/>
</dbReference>
<dbReference type="EMBL" id="OU893335">
    <property type="protein sequence ID" value="CAG9792361.1"/>
    <property type="molecule type" value="Genomic_DNA"/>
</dbReference>
<keyword evidence="1" id="KW-1133">Transmembrane helix</keyword>
<dbReference type="Proteomes" id="UP001153714">
    <property type="component" value="Chromosome 4"/>
</dbReference>
<dbReference type="SUPFAM" id="SSF63712">
    <property type="entry name" value="Nicotinic receptor ligand binding domain-like"/>
    <property type="match status" value="1"/>
</dbReference>
<dbReference type="InterPro" id="IPR006202">
    <property type="entry name" value="Neur_chan_lig-bd"/>
</dbReference>
<evidence type="ECO:0000259" key="2">
    <source>
        <dbReference type="Pfam" id="PF02931"/>
    </source>
</evidence>
<organism evidence="4 5">
    <name type="scientific">Diatraea saccharalis</name>
    <name type="common">sugarcane borer</name>
    <dbReference type="NCBI Taxonomy" id="40085"/>
    <lineage>
        <taxon>Eukaryota</taxon>
        <taxon>Metazoa</taxon>
        <taxon>Ecdysozoa</taxon>
        <taxon>Arthropoda</taxon>
        <taxon>Hexapoda</taxon>
        <taxon>Insecta</taxon>
        <taxon>Pterygota</taxon>
        <taxon>Neoptera</taxon>
        <taxon>Endopterygota</taxon>
        <taxon>Lepidoptera</taxon>
        <taxon>Glossata</taxon>
        <taxon>Ditrysia</taxon>
        <taxon>Pyraloidea</taxon>
        <taxon>Crambidae</taxon>
        <taxon>Crambinae</taxon>
        <taxon>Diatraea</taxon>
    </lineage>
</organism>
<dbReference type="InterPro" id="IPR036734">
    <property type="entry name" value="Neur_chan_lig-bd_sf"/>
</dbReference>
<feature type="domain" description="Neurotransmitter-gated ion-channel ligand-binding" evidence="2">
    <location>
        <begin position="191"/>
        <end position="395"/>
    </location>
</feature>
<dbReference type="Pfam" id="PF12248">
    <property type="entry name" value="Methyltransf_FA"/>
    <property type="match status" value="1"/>
</dbReference>
<dbReference type="GO" id="GO:0016020">
    <property type="term" value="C:membrane"/>
    <property type="evidence" value="ECO:0007669"/>
    <property type="project" value="InterPro"/>
</dbReference>
<feature type="transmembrane region" description="Helical" evidence="1">
    <location>
        <begin position="428"/>
        <end position="447"/>
    </location>
</feature>
<dbReference type="OrthoDB" id="8182187at2759"/>
<reference evidence="4" key="2">
    <citation type="submission" date="2022-10" db="EMBL/GenBank/DDBJ databases">
        <authorList>
            <consortium name="ENA_rothamsted_submissions"/>
            <consortium name="culmorum"/>
            <person name="King R."/>
        </authorList>
    </citation>
    <scope>NUCLEOTIDE SEQUENCE</scope>
</reference>
<dbReference type="AlphaFoldDB" id="A0A9N9R8D6"/>